<name>A0A0E4C8J9_9FIRM</name>
<evidence type="ECO:0000313" key="2">
    <source>
        <dbReference type="Proteomes" id="UP000045545"/>
    </source>
</evidence>
<sequence length="146" mass="16565">MKTRNVIYLITFAIIAFLIFKYGGGEDTPPLASISKQDVLEDFADLQDNPGIPSGTLGGTYYTTEVFFPDDYTGDLGNEFYVAMEDGHSILTQKYVIYKTTAQTDQSESLQYKLKDSWEDFKPPAGKYESHKYDGKKWIKVEVTED</sequence>
<evidence type="ECO:0000313" key="1">
    <source>
        <dbReference type="EMBL" id="CFX53308.1"/>
    </source>
</evidence>
<accession>A0A0E4C8J9</accession>
<gene>
    <name evidence="1" type="ORF">1401</name>
</gene>
<dbReference type="EMBL" id="CGIH01000026">
    <property type="protein sequence ID" value="CFX53308.1"/>
    <property type="molecule type" value="Genomic_DNA"/>
</dbReference>
<reference evidence="1 2" key="1">
    <citation type="submission" date="2015-03" db="EMBL/GenBank/DDBJ databases">
        <authorList>
            <person name="Murphy D."/>
        </authorList>
    </citation>
    <scope>NUCLEOTIDE SEQUENCE [LARGE SCALE GENOMIC DNA]</scope>
    <source>
        <strain evidence="1 2">OL-4</strain>
    </source>
</reference>
<proteinExistence type="predicted"/>
<dbReference type="STRING" id="690567.1401"/>
<dbReference type="AlphaFoldDB" id="A0A0E4C8J9"/>
<protein>
    <submittedName>
        <fullName evidence="1">Uncharacterized</fullName>
    </submittedName>
</protein>
<dbReference type="RefSeq" id="WP_046496964.1">
    <property type="nucleotide sequence ID" value="NZ_CGIH01000026.1"/>
</dbReference>
<keyword evidence="2" id="KW-1185">Reference proteome</keyword>
<organism evidence="1 2">
    <name type="scientific">Syntrophomonas zehnderi OL-4</name>
    <dbReference type="NCBI Taxonomy" id="690567"/>
    <lineage>
        <taxon>Bacteria</taxon>
        <taxon>Bacillati</taxon>
        <taxon>Bacillota</taxon>
        <taxon>Clostridia</taxon>
        <taxon>Eubacteriales</taxon>
        <taxon>Syntrophomonadaceae</taxon>
        <taxon>Syntrophomonas</taxon>
    </lineage>
</organism>
<dbReference type="Proteomes" id="UP000045545">
    <property type="component" value="Unassembled WGS sequence"/>
</dbReference>